<comment type="caution">
    <text evidence="1">The sequence shown here is derived from an EMBL/GenBank/DDBJ whole genome shotgun (WGS) entry which is preliminary data.</text>
</comment>
<dbReference type="Proteomes" id="UP000829398">
    <property type="component" value="Chromosome 3"/>
</dbReference>
<organism evidence="1 2">
    <name type="scientific">Citrus sinensis</name>
    <name type="common">Sweet orange</name>
    <name type="synonym">Citrus aurantium var. sinensis</name>
    <dbReference type="NCBI Taxonomy" id="2711"/>
    <lineage>
        <taxon>Eukaryota</taxon>
        <taxon>Viridiplantae</taxon>
        <taxon>Streptophyta</taxon>
        <taxon>Embryophyta</taxon>
        <taxon>Tracheophyta</taxon>
        <taxon>Spermatophyta</taxon>
        <taxon>Magnoliopsida</taxon>
        <taxon>eudicotyledons</taxon>
        <taxon>Gunneridae</taxon>
        <taxon>Pentapetalae</taxon>
        <taxon>rosids</taxon>
        <taxon>malvids</taxon>
        <taxon>Sapindales</taxon>
        <taxon>Rutaceae</taxon>
        <taxon>Aurantioideae</taxon>
        <taxon>Citrus</taxon>
    </lineage>
</organism>
<proteinExistence type="predicted"/>
<sequence length="559" mass="62712">MALPNSSFEGLQSASSARNEQMSSLSSSNSPSPNTLPMQSSILQPEETSSQNIDQIQTRNHSQPSSHPMITRSKSGIFKPKVYTVTLANKEPSTVQEALSSQNWHQAMVDEYEALIKNETWSLVPFSNAYKVVDNKWVFRLKQNTDGSIAKHKARLVAKGFQQTEGVDYFETFSPVVKASTPEGFIDQQKPNHVCKLKKALYGLKQAPRAWYDKLKNCLIANWKFQNSKADTSLFFKEVQGSMILILIYVDDILITGPDNEVSYAEDCIYLSQKKYILDLLSKADMQNCKGCDTPIVTGSKLQKEVTGCLGQYIEDATSYRSLVGGLQYLVLTRPEIAFAVHKLSQYVTAPTLQHVMACKRVLRYLKETADHGLKFSAGGEMKITGFTDADWACDVDDRKSIGAYCIYFGSNLISWSSKKQAVVTRSSAESEYRALASASAEITWIQSLFNELSIKCTSLPTIWCDNISATELAKNPVYHSRTKHIELDMHFIRDKVLAKELEINYIPSEEQIADALTKPLTFIHFNYFRAKLNVQPCPLSLRGAVKEAHNTWKDAAHV</sequence>
<dbReference type="EMBL" id="CM039172">
    <property type="protein sequence ID" value="KAH9775961.1"/>
    <property type="molecule type" value="Genomic_DNA"/>
</dbReference>
<evidence type="ECO:0000313" key="2">
    <source>
        <dbReference type="Proteomes" id="UP000829398"/>
    </source>
</evidence>
<reference evidence="2" key="1">
    <citation type="journal article" date="2023" name="Hortic. Res.">
        <title>A chromosome-level phased genome enabling allele-level studies in sweet orange: a case study on citrus Huanglongbing tolerance.</title>
        <authorList>
            <person name="Wu B."/>
            <person name="Yu Q."/>
            <person name="Deng Z."/>
            <person name="Duan Y."/>
            <person name="Luo F."/>
            <person name="Gmitter F. Jr."/>
        </authorList>
    </citation>
    <scope>NUCLEOTIDE SEQUENCE [LARGE SCALE GENOMIC DNA]</scope>
    <source>
        <strain evidence="2">cv. Valencia</strain>
    </source>
</reference>
<name>A0ACB8LRF5_CITSI</name>
<keyword evidence="2" id="KW-1185">Reference proteome</keyword>
<protein>
    <submittedName>
        <fullName evidence="1">Retrovirus-related pol polyprotein from transposon RE1</fullName>
    </submittedName>
</protein>
<evidence type="ECO:0000313" key="1">
    <source>
        <dbReference type="EMBL" id="KAH9775961.1"/>
    </source>
</evidence>
<gene>
    <name evidence="1" type="ORF">KPL71_006561</name>
</gene>
<accession>A0ACB8LRF5</accession>